<evidence type="ECO:0000256" key="2">
    <source>
        <dbReference type="ARBA" id="ARBA00022448"/>
    </source>
</evidence>
<dbReference type="EMBL" id="FONX01000003">
    <property type="protein sequence ID" value="SFE56300.1"/>
    <property type="molecule type" value="Genomic_DNA"/>
</dbReference>
<proteinExistence type="inferred from homology"/>
<reference evidence="6" key="1">
    <citation type="submission" date="2016-10" db="EMBL/GenBank/DDBJ databases">
        <authorList>
            <person name="Varghese N."/>
            <person name="Submissions S."/>
        </authorList>
    </citation>
    <scope>NUCLEOTIDE SEQUENCE [LARGE SCALE GENOMIC DNA]</scope>
    <source>
        <strain evidence="6">DSM 27981</strain>
    </source>
</reference>
<dbReference type="Pfam" id="PF03480">
    <property type="entry name" value="DctP"/>
    <property type="match status" value="1"/>
</dbReference>
<keyword evidence="2" id="KW-0813">Transport</keyword>
<dbReference type="InterPro" id="IPR018389">
    <property type="entry name" value="DctP_fam"/>
</dbReference>
<comment type="similarity">
    <text evidence="1">Belongs to the bacterial solute-binding protein 7 family.</text>
</comment>
<dbReference type="CDD" id="cd13602">
    <property type="entry name" value="PBP2_TRAP_BpDctp6_7"/>
    <property type="match status" value="1"/>
</dbReference>
<evidence type="ECO:0000313" key="5">
    <source>
        <dbReference type="EMBL" id="SFE56300.1"/>
    </source>
</evidence>
<dbReference type="Gene3D" id="3.40.190.170">
    <property type="entry name" value="Bacterial extracellular solute-binding protein, family 7"/>
    <property type="match status" value="1"/>
</dbReference>
<dbReference type="STRING" id="1177982.SAMN04489711_10331"/>
<dbReference type="PANTHER" id="PTHR33376:SF7">
    <property type="entry name" value="C4-DICARBOXYLATE-BINDING PROTEIN DCTB"/>
    <property type="match status" value="1"/>
</dbReference>
<dbReference type="GO" id="GO:0055085">
    <property type="term" value="P:transmembrane transport"/>
    <property type="evidence" value="ECO:0007669"/>
    <property type="project" value="InterPro"/>
</dbReference>
<evidence type="ECO:0000256" key="3">
    <source>
        <dbReference type="ARBA" id="ARBA00022729"/>
    </source>
</evidence>
<evidence type="ECO:0000256" key="1">
    <source>
        <dbReference type="ARBA" id="ARBA00009023"/>
    </source>
</evidence>
<organism evidence="5 6">
    <name type="scientific">Paracidovorax wautersii</name>
    <dbReference type="NCBI Taxonomy" id="1177982"/>
    <lineage>
        <taxon>Bacteria</taxon>
        <taxon>Pseudomonadati</taxon>
        <taxon>Pseudomonadota</taxon>
        <taxon>Betaproteobacteria</taxon>
        <taxon>Burkholderiales</taxon>
        <taxon>Comamonadaceae</taxon>
        <taxon>Paracidovorax</taxon>
    </lineage>
</organism>
<dbReference type="NCBIfam" id="NF037995">
    <property type="entry name" value="TRAP_S1"/>
    <property type="match status" value="1"/>
</dbReference>
<keyword evidence="3 4" id="KW-0732">Signal</keyword>
<protein>
    <submittedName>
        <fullName evidence="5">TRAP-type C4-dicarboxylate transport system, substrate-binding protein</fullName>
    </submittedName>
</protein>
<dbReference type="InterPro" id="IPR038404">
    <property type="entry name" value="TRAP_DctP_sf"/>
</dbReference>
<dbReference type="Proteomes" id="UP000199119">
    <property type="component" value="Unassembled WGS sequence"/>
</dbReference>
<dbReference type="PANTHER" id="PTHR33376">
    <property type="match status" value="1"/>
</dbReference>
<evidence type="ECO:0000313" key="6">
    <source>
        <dbReference type="Proteomes" id="UP000199119"/>
    </source>
</evidence>
<evidence type="ECO:0000256" key="4">
    <source>
        <dbReference type="SAM" id="SignalP"/>
    </source>
</evidence>
<gene>
    <name evidence="5" type="ORF">SAMN04489711_10331</name>
</gene>
<name>A0A1I2BM42_9BURK</name>
<feature type="signal peptide" evidence="4">
    <location>
        <begin position="1"/>
        <end position="38"/>
    </location>
</feature>
<dbReference type="AlphaFoldDB" id="A0A1I2BM42"/>
<accession>A0A1I2BM42</accession>
<feature type="chain" id="PRO_5011537978" evidence="4">
    <location>
        <begin position="39"/>
        <end position="398"/>
    </location>
</feature>
<keyword evidence="6" id="KW-1185">Reference proteome</keyword>
<sequence>MSRMPFSSLSPLSLLVRSGPRRLAACLCACASAASAPAAPQLAPAAPAAPASAAASASAPGAQPRAAKQAGAPIRLRVVGGLGGISQYTRFEHPFWTAELPRLSGGRLSADIVPFDRAGIPGVEMLRLLQLGVVPFGTALMSSFSSIYPQYTAVDLPGLSGDVASLRAATAAFRPYLEQALRQEQGVELLALYIYPAQITFCKHPLKGLSDLRGRRVRVSSPAQADFIAAVGAEPVVTSFTQQRNSLESGDTECAVTGGMAGNTLGVDTLTRYLHPLPLNWGMAVFGANRAAWNALPPEDRQLLRTELARLEAAIWDSAERETSEGVACNLGRSDCRTGRRGAMTLVPVSEADERLRVEIFRTTVLPRWLRRCAVRCDQIWARTIGTTGRGADIFVGP</sequence>